<dbReference type="Proteomes" id="UP000321947">
    <property type="component" value="Unassembled WGS sequence"/>
</dbReference>
<comment type="caution">
    <text evidence="4">The sequence shown here is derived from an EMBL/GenBank/DDBJ whole genome shotgun (WGS) entry which is preliminary data.</text>
</comment>
<name>A0A5A7UYI4_CUCMM</name>
<dbReference type="OrthoDB" id="1110691at2759"/>
<dbReference type="Proteomes" id="UP000321393">
    <property type="component" value="Unassembled WGS sequence"/>
</dbReference>
<dbReference type="AlphaFoldDB" id="A0A5A7UYI4"/>
<dbReference type="InterPro" id="IPR031425">
    <property type="entry name" value="NPR1/NH1-interacting"/>
</dbReference>
<evidence type="ECO:0000256" key="1">
    <source>
        <dbReference type="ARBA" id="ARBA00004123"/>
    </source>
</evidence>
<dbReference type="EMBL" id="SSTE01006676">
    <property type="protein sequence ID" value="KAA0058541.1"/>
    <property type="molecule type" value="Genomic_DNA"/>
</dbReference>
<accession>A0A5A7UYI4</accession>
<dbReference type="GO" id="GO:0005634">
    <property type="term" value="C:nucleus"/>
    <property type="evidence" value="ECO:0007669"/>
    <property type="project" value="UniProtKB-SubCell"/>
</dbReference>
<comment type="similarity">
    <text evidence="2">Belongs to the NPR1-interactor family.</text>
</comment>
<evidence type="ECO:0000256" key="2">
    <source>
        <dbReference type="ARBA" id="ARBA00009937"/>
    </source>
</evidence>
<evidence type="ECO:0000313" key="4">
    <source>
        <dbReference type="EMBL" id="KAA0058541.1"/>
    </source>
</evidence>
<evidence type="ECO:0000313" key="6">
    <source>
        <dbReference type="Proteomes" id="UP000321393"/>
    </source>
</evidence>
<comment type="subcellular location">
    <subcellularLocation>
        <location evidence="1">Nucleus</location>
    </subcellularLocation>
</comment>
<sequence>MENEKMQPLPERTAEELLEEEEMERFFALVRSFKEMRDQRWKELNMGEEEEEKRRKRMKAGKMVENRSTWIPKFEREDFDEEFQALSLPEPCCNLDKRGTRAATTTTTTTAAMKNKKRVKNGEVSLDLNLAL</sequence>
<dbReference type="Pfam" id="PF15699">
    <property type="entry name" value="NPR1_interact"/>
    <property type="match status" value="1"/>
</dbReference>
<evidence type="ECO:0000256" key="3">
    <source>
        <dbReference type="ARBA" id="ARBA00023242"/>
    </source>
</evidence>
<evidence type="ECO:0000313" key="7">
    <source>
        <dbReference type="Proteomes" id="UP000321947"/>
    </source>
</evidence>
<keyword evidence="3" id="KW-0539">Nucleus</keyword>
<protein>
    <submittedName>
        <fullName evidence="4">Protein NIM1-INTERACTING 1</fullName>
    </submittedName>
</protein>
<dbReference type="PANTHER" id="PTHR33669">
    <property type="entry name" value="PROTEIN NEGATIVE REGULATOR OF RESISTANCE"/>
    <property type="match status" value="1"/>
</dbReference>
<gene>
    <name evidence="5" type="ORF">E5676_scaffold670G00070</name>
    <name evidence="4" type="ORF">E6C27_scaffold339G00070</name>
</gene>
<evidence type="ECO:0000313" key="5">
    <source>
        <dbReference type="EMBL" id="TYJ96897.1"/>
    </source>
</evidence>
<dbReference type="GO" id="GO:0010112">
    <property type="term" value="P:regulation of systemic acquired resistance"/>
    <property type="evidence" value="ECO:0007669"/>
    <property type="project" value="InterPro"/>
</dbReference>
<reference evidence="6 7" key="1">
    <citation type="submission" date="2019-08" db="EMBL/GenBank/DDBJ databases">
        <title>Draft genome sequences of two oriental melons (Cucumis melo L. var makuwa).</title>
        <authorList>
            <person name="Kwon S.-Y."/>
        </authorList>
    </citation>
    <scope>NUCLEOTIDE SEQUENCE [LARGE SCALE GENOMIC DNA]</scope>
    <source>
        <strain evidence="7">cv. Chang Bougi</strain>
        <strain evidence="6">cv. SW 3</strain>
        <tissue evidence="4">Leaf</tissue>
    </source>
</reference>
<dbReference type="EMBL" id="SSTD01019173">
    <property type="protein sequence ID" value="TYJ96897.1"/>
    <property type="molecule type" value="Genomic_DNA"/>
</dbReference>
<proteinExistence type="inferred from homology"/>
<organism evidence="4 6">
    <name type="scientific">Cucumis melo var. makuwa</name>
    <name type="common">Oriental melon</name>
    <dbReference type="NCBI Taxonomy" id="1194695"/>
    <lineage>
        <taxon>Eukaryota</taxon>
        <taxon>Viridiplantae</taxon>
        <taxon>Streptophyta</taxon>
        <taxon>Embryophyta</taxon>
        <taxon>Tracheophyta</taxon>
        <taxon>Spermatophyta</taxon>
        <taxon>Magnoliopsida</taxon>
        <taxon>eudicotyledons</taxon>
        <taxon>Gunneridae</taxon>
        <taxon>Pentapetalae</taxon>
        <taxon>rosids</taxon>
        <taxon>fabids</taxon>
        <taxon>Cucurbitales</taxon>
        <taxon>Cucurbitaceae</taxon>
        <taxon>Benincaseae</taxon>
        <taxon>Cucumis</taxon>
    </lineage>
</organism>
<dbReference type="PANTHER" id="PTHR33669:SF1">
    <property type="entry name" value="PROTEIN NIM1-INTERACTING 1"/>
    <property type="match status" value="1"/>
</dbReference>